<feature type="region of interest" description="Disordered" evidence="1">
    <location>
        <begin position="1862"/>
        <end position="1882"/>
    </location>
</feature>
<dbReference type="InterPro" id="IPR050697">
    <property type="entry name" value="Adenylyl/Guanylyl_Cyclase_3/4"/>
</dbReference>
<feature type="compositionally biased region" description="Gly residues" evidence="1">
    <location>
        <begin position="1263"/>
        <end position="1273"/>
    </location>
</feature>
<reference evidence="5 6" key="1">
    <citation type="journal article" date="2007" name="Science">
        <title>The Chlamydomonas genome reveals the evolution of key animal and plant functions.</title>
        <authorList>
            <person name="Merchant S.S."/>
            <person name="Prochnik S.E."/>
            <person name="Vallon O."/>
            <person name="Harris E.H."/>
            <person name="Karpowicz S.J."/>
            <person name="Witman G.B."/>
            <person name="Terry A."/>
            <person name="Salamov A."/>
            <person name="Fritz-Laylin L.K."/>
            <person name="Marechal-Drouard L."/>
            <person name="Marshall W.F."/>
            <person name="Qu L.H."/>
            <person name="Nelson D.R."/>
            <person name="Sanderfoot A.A."/>
            <person name="Spalding M.H."/>
            <person name="Kapitonov V.V."/>
            <person name="Ren Q."/>
            <person name="Ferris P."/>
            <person name="Lindquist E."/>
            <person name="Shapiro H."/>
            <person name="Lucas S.M."/>
            <person name="Grimwood J."/>
            <person name="Schmutz J."/>
            <person name="Cardol P."/>
            <person name="Cerutti H."/>
            <person name="Chanfreau G."/>
            <person name="Chen C.L."/>
            <person name="Cognat V."/>
            <person name="Croft M.T."/>
            <person name="Dent R."/>
            <person name="Dutcher S."/>
            <person name="Fernandez E."/>
            <person name="Fukuzawa H."/>
            <person name="Gonzalez-Ballester D."/>
            <person name="Gonzalez-Halphen D."/>
            <person name="Hallmann A."/>
            <person name="Hanikenne M."/>
            <person name="Hippler M."/>
            <person name="Inwood W."/>
            <person name="Jabbari K."/>
            <person name="Kalanon M."/>
            <person name="Kuras R."/>
            <person name="Lefebvre P.A."/>
            <person name="Lemaire S.D."/>
            <person name="Lobanov A.V."/>
            <person name="Lohr M."/>
            <person name="Manuell A."/>
            <person name="Meier I."/>
            <person name="Mets L."/>
            <person name="Mittag M."/>
            <person name="Mittelmeier T."/>
            <person name="Moroney J.V."/>
            <person name="Moseley J."/>
            <person name="Napoli C."/>
            <person name="Nedelcu A.M."/>
            <person name="Niyogi K."/>
            <person name="Novoselov S.V."/>
            <person name="Paulsen I.T."/>
            <person name="Pazour G."/>
            <person name="Purton S."/>
            <person name="Ral J.P."/>
            <person name="Riano-Pachon D.M."/>
            <person name="Riekhof W."/>
            <person name="Rymarquis L."/>
            <person name="Schroda M."/>
            <person name="Stern D."/>
            <person name="Umen J."/>
            <person name="Willows R."/>
            <person name="Wilson N."/>
            <person name="Zimmer S.L."/>
            <person name="Allmer J."/>
            <person name="Balk J."/>
            <person name="Bisova K."/>
            <person name="Chen C.J."/>
            <person name="Elias M."/>
            <person name="Gendler K."/>
            <person name="Hauser C."/>
            <person name="Lamb M.R."/>
            <person name="Ledford H."/>
            <person name="Long J.C."/>
            <person name="Minagawa J."/>
            <person name="Page M.D."/>
            <person name="Pan J."/>
            <person name="Pootakham W."/>
            <person name="Roje S."/>
            <person name="Rose A."/>
            <person name="Stahlberg E."/>
            <person name="Terauchi A.M."/>
            <person name="Yang P."/>
            <person name="Ball S."/>
            <person name="Bowler C."/>
            <person name="Dieckmann C.L."/>
            <person name="Gladyshev V.N."/>
            <person name="Green P."/>
            <person name="Jorgensen R."/>
            <person name="Mayfield S."/>
            <person name="Mueller-Roeber B."/>
            <person name="Rajamani S."/>
            <person name="Sayre R.T."/>
            <person name="Brokstein P."/>
            <person name="Dubchak I."/>
            <person name="Goodstein D."/>
            <person name="Hornick L."/>
            <person name="Huang Y.W."/>
            <person name="Jhaveri J."/>
            <person name="Luo Y."/>
            <person name="Martinez D."/>
            <person name="Ngau W.C."/>
            <person name="Otillar B."/>
            <person name="Poliakov A."/>
            <person name="Porter A."/>
            <person name="Szajkowski L."/>
            <person name="Werner G."/>
            <person name="Zhou K."/>
            <person name="Grigoriev I.V."/>
            <person name="Rokhsar D.S."/>
            <person name="Grossman A.R."/>
        </authorList>
    </citation>
    <scope>NUCLEOTIDE SEQUENCE [LARGE SCALE GENOMIC DNA]</scope>
    <source>
        <strain evidence="6">CC-503</strain>
    </source>
</reference>
<feature type="compositionally biased region" description="Low complexity" evidence="1">
    <location>
        <begin position="2450"/>
        <end position="2459"/>
    </location>
</feature>
<dbReference type="Gene3D" id="3.30.70.1230">
    <property type="entry name" value="Nucleotide cyclase"/>
    <property type="match status" value="4"/>
</dbReference>
<feature type="compositionally biased region" description="Gly residues" evidence="1">
    <location>
        <begin position="2352"/>
        <end position="2364"/>
    </location>
</feature>
<feature type="region of interest" description="Disordered" evidence="1">
    <location>
        <begin position="3322"/>
        <end position="3366"/>
    </location>
</feature>
<dbReference type="Gene3D" id="3.40.190.10">
    <property type="entry name" value="Periplasmic binding protein-like II"/>
    <property type="match status" value="1"/>
</dbReference>
<feature type="region of interest" description="Disordered" evidence="1">
    <location>
        <begin position="617"/>
        <end position="638"/>
    </location>
</feature>
<dbReference type="FunFam" id="3.30.70.1230:FF:000081">
    <property type="entry name" value="Predicted protein"/>
    <property type="match status" value="1"/>
</dbReference>
<feature type="region of interest" description="Disordered" evidence="1">
    <location>
        <begin position="2450"/>
        <end position="2569"/>
    </location>
</feature>
<evidence type="ECO:0000313" key="5">
    <source>
        <dbReference type="EMBL" id="PNW85881.1"/>
    </source>
</evidence>
<feature type="compositionally biased region" description="Gly residues" evidence="1">
    <location>
        <begin position="1665"/>
        <end position="1682"/>
    </location>
</feature>
<feature type="region of interest" description="Disordered" evidence="1">
    <location>
        <begin position="3602"/>
        <end position="3665"/>
    </location>
</feature>
<feature type="region of interest" description="Disordered" evidence="1">
    <location>
        <begin position="1260"/>
        <end position="1284"/>
    </location>
</feature>
<feature type="region of interest" description="Disordered" evidence="1">
    <location>
        <begin position="1014"/>
        <end position="1056"/>
    </location>
</feature>
<feature type="signal peptide" evidence="3">
    <location>
        <begin position="1"/>
        <end position="20"/>
    </location>
</feature>
<dbReference type="InterPro" id="IPR001054">
    <property type="entry name" value="A/G_cyclase"/>
</dbReference>
<feature type="compositionally biased region" description="Gly residues" evidence="1">
    <location>
        <begin position="1867"/>
        <end position="1879"/>
    </location>
</feature>
<feature type="compositionally biased region" description="Polar residues" evidence="1">
    <location>
        <begin position="2185"/>
        <end position="2198"/>
    </location>
</feature>
<feature type="compositionally biased region" description="Low complexity" evidence="1">
    <location>
        <begin position="959"/>
        <end position="974"/>
    </location>
</feature>
<gene>
    <name evidence="5" type="ORF">CHLRE_03g201450v5</name>
</gene>
<feature type="compositionally biased region" description="Low complexity" evidence="1">
    <location>
        <begin position="2498"/>
        <end position="2509"/>
    </location>
</feature>
<feature type="region of interest" description="Disordered" evidence="1">
    <location>
        <begin position="1299"/>
        <end position="1320"/>
    </location>
</feature>
<evidence type="ECO:0000256" key="1">
    <source>
        <dbReference type="SAM" id="MobiDB-lite"/>
    </source>
</evidence>
<feature type="transmembrane region" description="Helical" evidence="2">
    <location>
        <begin position="740"/>
        <end position="764"/>
    </location>
</feature>
<feature type="region of interest" description="Disordered" evidence="1">
    <location>
        <begin position="1178"/>
        <end position="1233"/>
    </location>
</feature>
<evidence type="ECO:0000313" key="6">
    <source>
        <dbReference type="Proteomes" id="UP000006906"/>
    </source>
</evidence>
<dbReference type="InParanoid" id="A0A2K3DZC9"/>
<feature type="compositionally biased region" description="Low complexity" evidence="1">
    <location>
        <begin position="1621"/>
        <end position="1632"/>
    </location>
</feature>
<sequence>MKRCWIALLVAWLLVEGANGQAGPVESDGGYDRECLMAILPAVSYSCHDRATRGPAPVVNGSAYSLLYSQSTRTLLGGFFQYCTAVGLKRPLYYLLPPTSLSAVLVAAADSMAAPFAAFPGDRLQKNFTRAGSLDALEDALLGYVSARSPSADGLPYGYDSVITPFSGLQELRAAGLLTGLAGISSLDTLYQRGDIHPTMLDTVSYAGELSAVPLDGSQLLLYVRTELLAASGAAGGSGGLRVPDSWEQLLAEAAAVNGSLAAQLRPVVNATGGVSYAAATAPVFGFCMQPHTHMLGALALAVLAPLVQTNGSDQGMYLNADTLRPAATTAAMPYVLSYLRRLAAYSAPVAFSARAPQFSNDFALGRCAMTIGTAAQFRRNSHAAHPAGPSAVIGRVTAALLPGSEFVVTDVERDWTSAGVINRWVSGNNSGAGVLRPCDARLCPASQLSAGSASSVAALGLAAPPPSGASQGAVSTSSQALVNRAPLMSPGGTVGGVYGNNAEVMPQLYTWTMLSALGGPVNSWQLLLLPVSELGPWRLSHMDTADNALARWRAAGYNAADTASFLTAARATLDHHNVVLPLRVRTAMLHVRAVRTAALRLLNATAATPWVLQPAASPATSAGTGGDGTGATASSGGRRAVLQAAADNSTAVQQPQQEQLDQGLLEGLLASLAGLYGYGPTGSVAGTSSGAANSTNSSSNVPTREQMMQEYRRSLGLPYTPATTTAGEVQSDNDSGSNLPVGAVVGAVVGGVLVAALAGVVALRGMRNRGRRRGRWRVVEPPGASPDTVLLVTDIEGSTSLWEALPEEVMDRALRTHHVTVRTVGIFFGAYESATEGDSFILAFASATDAAQFALGLQRALLAARWPEELLEVPGCAPVYVRKLDWLAKANQVSLVPAPTRRLGSRPVRSRSRGADASVGGPRSLRFPSRNIAAVLGVFAGHPRTRPHLQHAPTSKRSAGSAHAAEASAGLALPPAPGGFGRTGSAPPGHGPGLAGLGAGLLSRRWTSRRTSNDQAAIAAAMAAEEAAAQEGEGQGAATQEEDGMGPTAEEEELDAEVAAAVEAAAAAADPSQHGRATGGAAAGNRHLLGRFWAAMDAGGRPMQPMTSMRRRRRRSDTSLVAMMAAPYLERQSVPGHGDDQGDGGAGTPGGTGTGPGAAITDGTRKRSLRKFAMHGRQSVNVRGSPDLHVWSPGAGGGPLGGAVSLPTSPDDNPDNSMYGGRGTPGVGDGGRRARLKSIRHASVTFAAVAVAAISGSRAHDTGGGGGGGGAGASSDSPHRPGRMRRASLAISNLLGIGSGATSGPGSPASTGVADAGSGPDMALTPRQLSRHARRGSVLNTMLGTVTALGSPAAPGTGTGSAVPAAGTTDGGLTFTGATAAGVEGTGDAAPAALITCSSAAPPTAAASGSPHSRRLRRASLALTSWLGLGHPGNAASGSHTQVATGSTAVLLPLRSRRASSDAIGATTSAAYHAIPAAVALMPASKSAAGKAAPTDLVRPSPTGAPTDARYPAGAVVTEAADSPHTHINSYSVVALSAALAASEYKAAAVAGADSTQLTGSIVGLPEPLTNSGLGHPNNASGPMASLLAGRALPGSGLPAEEVPPDALAAAAASPILTPAAPSPQATAASSGVQPPLSQARGRRASSFVPRLLNLALFEVVNGSSGGGGGPTSTSGSGGGNAPRSLKSQGSQMRRRYSTVLERALSPRGKSMAGNSAAAAAVSGGGSGGGEISDAATQEQAAVPGVSTWGSELGVEDGAEKWAELKWHMSGRRTGTVDAPAISRGAPRAFGGGAGATSGTTSRHSNLLTSSAAAAAGAAIAASSSTRPKLDIARVFSIAHMQDSSLPIAGRTSAANTGTTVVGAGSVRGGPDGTGGIDGLDFGRASPVPALSGGASPLFPPGLPPAFQDAVGIAATEGQQGPERKLAAAAAGLGLPSMSGPQGRSSVDSGGLPTRRTAPDMPHVEQLLGTPLQHSHSQPVRQHRHPPHEQHHQQERRVGPPQLPSASTCLPAPLSGAPSPMPLSQQSRTGAVSAMGFSETADAALADERWSLAGVIIGTGGASGQAASSSSHTAGATPPMVSAEPAQPRARSPAVPLSLLLPANSSAPGVAGIVSSAGGESLQLALQGSVGGDAEASACTASVPLSQRPARTFGPVFSPQPPAGSSGGNNALRLGGAQQPPAGSPSTSQLQQDQPVRSSVEAGPLARLLARKQAPPPLLPVSPRHTSPQVPGTASPGHRNPASSATNPNTPSSAAAGALSAARSSTSSAAAAAALHRRFSELAVELAKPVARARSQAGSGGTSRIAPPDQVASPRRGGFSITAGGSGMKPAPATLDRSHTFNTAGGEAATAGGGSGGAGDGSGAGGATAALAAVVAGALKFGSFSRRSVSSGPRVLLPRSQHGQHFLTASGGADSTGSNGSGNAAAQSLLDGTPSATLPHLSASGAAAAAASQSGGSSRMARLEYTSSRRRVGAGMEPLERLEEETGGAAAQTVPLPQAQPQSPSASPVRNPPPRLRSSGAVAGTSADGNEPGLQPSAPPETGRLTPKGARGKSDGGSGGGEARVSKSGILPSALQLLLKRSGTGGSSRKAGAGGLLHLSDAASTESADLASGEDGSGHGRVPKSPARLQLAPRVVERDVPSAAIAPRLDLVEMTSDAGGANARPSGAGEAFGSAIVPLAEPPRAHSVGAGGVGVAAGSAALGFVKPSIIIPSEGPSMASLPQPFAHDQPALMSPDATAAAASVSFAALDTATSNIGPGPQHTEPLHTAPTNGVGRVGSITTHVPAARAVKPPTHGSLLELLHRVFVRVDGAEAAEGHKQRQNNQQHQQQRPADMQLVFAGLRVRVGLHCGVTDARDIQYNAATARMTFGGEGLRIAKAVCDCASGGQVVMSGEVLLRLQLAGSGGVLLLQQQQMLLQGQTHVLDLGDHQLLEAPAPQPHVSSPAAPPEGAAGVAGVGLAHAHQHNPAASAAEPSAMVPVSRHLLCIAAPALLGRMAVIPPVRSALHQFTPGFMDAPVGPAVCVVVFRVSNAAALAAWNAAVASEAMALLELYLRASLGALINTSNTSGSNGDQAQPAESLGPQSSGRGGAASTPNRLACYLAAAPPGSPFGTFVAGFSQPSAAARWALTAVARTAELPWPAELLESQWGRPLEEVTRAEAEAAEAAAAAAGGGGGNVLPYAFGSGAGATANSPGGASSFMHGGGSPPRGGAFSAIGGSVGSRMARLLRTAPGGWISSPLSLASHKGSGRHGSGTAADRGADSSPLVSGTVLLSLPPPARGGGAGVVVGGPVSGTEASSAACTEMGGWAPVEMELDDDVELGEPSTAGADLVDQPESQHSAVAAGGAGGSGRLRGVPTPAAGSAASKPLPLPMQSHYDGHAPSATAAAAMSSWDAVRKDGMLPPAAEGYGGGLVIDLASAGVPTGTTDAPGAASGGTSAVSAQLPPMPVGRGAGPAAVRSSGFGSPVRGLGLRTVLGGGSSVGGNGVMRSGGSASRVPMPSRFALAAEAAESAPGAAANAPAPTATPMSTLARAVAPTAEVIAVIQNSEIVVVVEPELAGKGQAGAAAAAEGVSLAQKQQAPPRAAAGFSTVRAGFPRSSEALPAPAAVPTTRALRPTHTSENGAEGPSPAAMVAAGSASGLGLSGLPPGARRMPSATGPAPPTQRLRNRLLQHLTLSFTSLSRKAMGGSPVAGSRFGAGSGAGDVMDLQGSAQEVGSAAGSGERPRTMSGPMHLHSPGEWPVTGTSGRGGARGMAGAASAVTPMPRPALGAAGLPSGAGSAVTGAGLEEAMAAAAAAARAEEDAEVVSFRGLRVRLGMAVGPVRVELCPLTGRVVYSGKTVTTAMTSAASARLGTLLANQGVAEAIAAAQGGAGLMLQFPSGYHSSRQGSNRHETTRQDSSASHATAAPAPAASGPWRKAMFRRAQTVADEASAHAATVERRGTVSAHVATAAPGPESQVLDSGSILTGIKRRSGASGGAIQRARTASIASPERCAEPASRQHNAPASSSSSQRRNSGGSSSLPSMSAAADMRPGAAAALLSAAIPTTLREADDEVACGGEGAHGYDSTAWATCAEPGELRVGGNGAGGTEASAHAGNNDPGGAVEEERAATVDDSHEHGTRTEDEQEDAEVHGPSSQAAAQPQLLCTPAVGGGLGVAFGGGGGGGLAMPRLNPKNPTFRVRLQLVPPAMKQPQPGPQAFTPAPELAAIRDGA</sequence>
<accession>A0A2K3DZC9</accession>
<dbReference type="FunFam" id="3.40.190.10:FF:000640">
    <property type="entry name" value="Predicted protein"/>
    <property type="match status" value="1"/>
</dbReference>
<feature type="compositionally biased region" description="Low complexity" evidence="1">
    <location>
        <begin position="686"/>
        <end position="702"/>
    </location>
</feature>
<name>A0A2K3DZC9_CHLRE</name>
<proteinExistence type="predicted"/>
<dbReference type="PROSITE" id="PS50125">
    <property type="entry name" value="GUANYLATE_CYCLASE_2"/>
    <property type="match status" value="1"/>
</dbReference>
<feature type="compositionally biased region" description="Gly residues" evidence="1">
    <location>
        <begin position="1221"/>
        <end position="1230"/>
    </location>
</feature>
<dbReference type="PANTHER" id="PTHR43081">
    <property type="entry name" value="ADENYLATE CYCLASE, TERMINAL-DIFFERENTIATION SPECIFIC-RELATED"/>
    <property type="match status" value="1"/>
</dbReference>
<feature type="domain" description="Guanylate cyclase" evidence="4">
    <location>
        <begin position="790"/>
        <end position="844"/>
    </location>
</feature>
<feature type="compositionally biased region" description="Low complexity" evidence="1">
    <location>
        <begin position="3628"/>
        <end position="3652"/>
    </location>
</feature>
<keyword evidence="3" id="KW-0732">Signal</keyword>
<dbReference type="SUPFAM" id="SSF53850">
    <property type="entry name" value="Periplasmic binding protein-like II"/>
    <property type="match status" value="1"/>
</dbReference>
<feature type="compositionally biased region" description="Low complexity" evidence="1">
    <location>
        <begin position="1016"/>
        <end position="1040"/>
    </location>
</feature>
<dbReference type="InterPro" id="IPR029787">
    <property type="entry name" value="Nucleotide_cyclase"/>
</dbReference>
<feature type="region of interest" description="Disordered" evidence="1">
    <location>
        <begin position="1934"/>
        <end position="1960"/>
    </location>
</feature>
<feature type="chain" id="PRO_5014393516" description="Guanylate cyclase domain-containing protein" evidence="3">
    <location>
        <begin position="21"/>
        <end position="4215"/>
    </location>
</feature>
<protein>
    <recommendedName>
        <fullName evidence="4">Guanylate cyclase domain-containing protein</fullName>
    </recommendedName>
</protein>
<dbReference type="GeneID" id="5718916"/>
<feature type="region of interest" description="Disordered" evidence="1">
    <location>
        <begin position="944"/>
        <end position="998"/>
    </location>
</feature>
<organism evidence="5 6">
    <name type="scientific">Chlamydomonas reinhardtii</name>
    <name type="common">Chlamydomonas smithii</name>
    <dbReference type="NCBI Taxonomy" id="3055"/>
    <lineage>
        <taxon>Eukaryota</taxon>
        <taxon>Viridiplantae</taxon>
        <taxon>Chlorophyta</taxon>
        <taxon>core chlorophytes</taxon>
        <taxon>Chlorophyceae</taxon>
        <taxon>CS clade</taxon>
        <taxon>Chlamydomonadales</taxon>
        <taxon>Chlamydomonadaceae</taxon>
        <taxon>Chlamydomonas</taxon>
    </lineage>
</organism>
<dbReference type="RefSeq" id="XP_042926558.1">
    <property type="nucleotide sequence ID" value="XM_043061370.1"/>
</dbReference>
<feature type="region of interest" description="Disordered" evidence="1">
    <location>
        <begin position="4084"/>
        <end position="4143"/>
    </location>
</feature>
<feature type="region of interest" description="Disordered" evidence="1">
    <location>
        <begin position="686"/>
        <end position="705"/>
    </location>
</feature>
<dbReference type="ExpressionAtlas" id="A0A2K3DZC9">
    <property type="expression patterns" value="baseline and differential"/>
</dbReference>
<feature type="region of interest" description="Disordered" evidence="1">
    <location>
        <begin position="1973"/>
        <end position="2031"/>
    </location>
</feature>
<feature type="compositionally biased region" description="Polar residues" evidence="1">
    <location>
        <begin position="2414"/>
        <end position="2427"/>
    </location>
</feature>
<dbReference type="Gramene" id="PNW85881">
    <property type="protein sequence ID" value="PNW85881"/>
    <property type="gene ID" value="CHLRE_03g201450v5"/>
</dbReference>
<feature type="region of interest" description="Disordered" evidence="1">
    <location>
        <begin position="2407"/>
        <end position="2438"/>
    </location>
</feature>
<feature type="region of interest" description="Disordered" evidence="1">
    <location>
        <begin position="1777"/>
        <end position="1805"/>
    </location>
</feature>
<feature type="region of interest" description="Disordered" evidence="1">
    <location>
        <begin position="901"/>
        <end position="924"/>
    </location>
</feature>
<dbReference type="KEGG" id="cre:CHLRE_03g201450v5"/>
<dbReference type="GO" id="GO:0004016">
    <property type="term" value="F:adenylate cyclase activity"/>
    <property type="evidence" value="ECO:0000318"/>
    <property type="project" value="GO_Central"/>
</dbReference>
<feature type="region of interest" description="Disordered" evidence="1">
    <location>
        <begin position="1621"/>
        <end position="1645"/>
    </location>
</feature>
<feature type="compositionally biased region" description="Polar residues" evidence="1">
    <location>
        <begin position="2242"/>
        <end position="2252"/>
    </location>
</feature>
<evidence type="ECO:0000256" key="3">
    <source>
        <dbReference type="SAM" id="SignalP"/>
    </source>
</evidence>
<evidence type="ECO:0000256" key="2">
    <source>
        <dbReference type="SAM" id="Phobius"/>
    </source>
</evidence>
<keyword evidence="2" id="KW-1133">Transmembrane helix</keyword>
<feature type="compositionally biased region" description="Basic and acidic residues" evidence="1">
    <location>
        <begin position="4108"/>
        <end position="4126"/>
    </location>
</feature>
<feature type="region of interest" description="Disordered" evidence="1">
    <location>
        <begin position="1664"/>
        <end position="1694"/>
    </location>
</feature>
<feature type="region of interest" description="Disordered" evidence="1">
    <location>
        <begin position="3243"/>
        <end position="3264"/>
    </location>
</feature>
<feature type="region of interest" description="Disordered" evidence="1">
    <location>
        <begin position="3882"/>
        <end position="3919"/>
    </location>
</feature>
<feature type="region of interest" description="Disordered" evidence="1">
    <location>
        <begin position="2608"/>
        <end position="2628"/>
    </location>
</feature>
<dbReference type="EMBL" id="CM008964">
    <property type="protein sequence ID" value="PNW85881.1"/>
    <property type="molecule type" value="Genomic_DNA"/>
</dbReference>
<keyword evidence="2" id="KW-0472">Membrane</keyword>
<keyword evidence="2" id="KW-0812">Transmembrane</keyword>
<dbReference type="GO" id="GO:0035556">
    <property type="term" value="P:intracellular signal transduction"/>
    <property type="evidence" value="ECO:0007669"/>
    <property type="project" value="InterPro"/>
</dbReference>
<dbReference type="SUPFAM" id="SSF55073">
    <property type="entry name" value="Nucleotide cyclase"/>
    <property type="match status" value="2"/>
</dbReference>
<feature type="compositionally biased region" description="Gly residues" evidence="1">
    <location>
        <begin position="1144"/>
        <end position="1157"/>
    </location>
</feature>
<feature type="compositionally biased region" description="Low complexity" evidence="1">
    <location>
        <begin position="2065"/>
        <end position="2078"/>
    </location>
</feature>
<dbReference type="PANTHER" id="PTHR43081:SF1">
    <property type="entry name" value="ADENYLATE CYCLASE, TERMINAL-DIFFERENTIATION SPECIFIC"/>
    <property type="match status" value="1"/>
</dbReference>
<feature type="region of interest" description="Disordered" evidence="1">
    <location>
        <begin position="1131"/>
        <end position="1163"/>
    </location>
</feature>
<dbReference type="OrthoDB" id="551765at2759"/>
<evidence type="ECO:0000259" key="4">
    <source>
        <dbReference type="PROSITE" id="PS50125"/>
    </source>
</evidence>
<feature type="compositionally biased region" description="Acidic residues" evidence="1">
    <location>
        <begin position="1041"/>
        <end position="1056"/>
    </location>
</feature>
<feature type="region of interest" description="Disordered" evidence="1">
    <location>
        <begin position="2062"/>
        <end position="2091"/>
    </location>
</feature>
<feature type="compositionally biased region" description="Low complexity" evidence="1">
    <location>
        <begin position="4003"/>
        <end position="4032"/>
    </location>
</feature>
<dbReference type="Proteomes" id="UP000006906">
    <property type="component" value="Chromosome 3"/>
</dbReference>
<feature type="region of interest" description="Disordered" evidence="1">
    <location>
        <begin position="2294"/>
        <end position="2364"/>
    </location>
</feature>
<dbReference type="GO" id="GO:0006171">
    <property type="term" value="P:cAMP biosynthetic process"/>
    <property type="evidence" value="ECO:0000318"/>
    <property type="project" value="GO_Central"/>
</dbReference>
<feature type="region of interest" description="Disordered" evidence="1">
    <location>
        <begin position="3973"/>
        <end position="4032"/>
    </location>
</feature>
<feature type="compositionally biased region" description="Polar residues" evidence="1">
    <location>
        <begin position="1940"/>
        <end position="1949"/>
    </location>
</feature>
<feature type="compositionally biased region" description="Low complexity" evidence="1">
    <location>
        <begin position="3902"/>
        <end position="3916"/>
    </location>
</feature>
<feature type="compositionally biased region" description="Basic and acidic residues" evidence="1">
    <location>
        <begin position="1988"/>
        <end position="1999"/>
    </location>
</feature>
<feature type="region of interest" description="Disordered" evidence="1">
    <location>
        <begin position="3716"/>
        <end position="3741"/>
    </location>
</feature>
<feature type="region of interest" description="Disordered" evidence="1">
    <location>
        <begin position="3068"/>
        <end position="3093"/>
    </location>
</feature>
<feature type="region of interest" description="Disordered" evidence="1">
    <location>
        <begin position="2216"/>
        <end position="2260"/>
    </location>
</feature>
<keyword evidence="6" id="KW-1185">Reference proteome</keyword>
<feature type="region of interest" description="Disordered" evidence="1">
    <location>
        <begin position="2151"/>
        <end position="2200"/>
    </location>
</feature>